<dbReference type="EMBL" id="LDRC01000106">
    <property type="protein sequence ID" value="KTR47311.1"/>
    <property type="molecule type" value="Genomic_DNA"/>
</dbReference>
<sequence>MARSSAVNAGLIVTLIVGVVAPVSAAWATVKVAQIRASKSSPAELQAAASETDRVSLDTFREFRTWAEGRMDWQDRRIAVLEGALAKVSEKYTLIKEAFREFYREVRALLGTGTPLLDEHVRELLTEQDLDDTFGGAALKRLREDATPPPPPPV</sequence>
<proteinExistence type="predicted"/>
<protein>
    <submittedName>
        <fullName evidence="1">Uncharacterized protein</fullName>
    </submittedName>
</protein>
<evidence type="ECO:0000313" key="2">
    <source>
        <dbReference type="Proteomes" id="UP000072763"/>
    </source>
</evidence>
<dbReference type="AlphaFoldDB" id="A0A147DMQ7"/>
<dbReference type="Proteomes" id="UP000072763">
    <property type="component" value="Unassembled WGS sequence"/>
</dbReference>
<organism evidence="1 2">
    <name type="scientific">Curtobacterium oceanosedimentum</name>
    <dbReference type="NCBI Taxonomy" id="465820"/>
    <lineage>
        <taxon>Bacteria</taxon>
        <taxon>Bacillati</taxon>
        <taxon>Actinomycetota</taxon>
        <taxon>Actinomycetes</taxon>
        <taxon>Micrococcales</taxon>
        <taxon>Microbacteriaceae</taxon>
        <taxon>Curtobacterium</taxon>
    </lineage>
</organism>
<accession>A0A147DMQ7</accession>
<evidence type="ECO:0000313" key="1">
    <source>
        <dbReference type="EMBL" id="KTR47311.1"/>
    </source>
</evidence>
<dbReference type="PATRIC" id="fig|465820.4.peg.207"/>
<reference evidence="1 2" key="1">
    <citation type="journal article" date="2016" name="Front. Microbiol.">
        <title>Genomic Resource of Rice Seed Associated Bacteria.</title>
        <authorList>
            <person name="Midha S."/>
            <person name="Bansal K."/>
            <person name="Sharma S."/>
            <person name="Kumar N."/>
            <person name="Patil P.P."/>
            <person name="Chaudhry V."/>
            <person name="Patil P.B."/>
        </authorList>
    </citation>
    <scope>NUCLEOTIDE SEQUENCE [LARGE SCALE GENOMIC DNA]</scope>
    <source>
        <strain evidence="1 2">NS359</strain>
    </source>
</reference>
<name>A0A147DMQ7_9MICO</name>
<gene>
    <name evidence="1" type="ORF">NS359_15195</name>
</gene>
<comment type="caution">
    <text evidence="1">The sequence shown here is derived from an EMBL/GenBank/DDBJ whole genome shotgun (WGS) entry which is preliminary data.</text>
</comment>